<feature type="domain" description="SnoaL-like" evidence="1">
    <location>
        <begin position="5"/>
        <end position="130"/>
    </location>
</feature>
<dbReference type="EMBL" id="CP013661">
    <property type="protein sequence ID" value="ALS79514.1"/>
    <property type="molecule type" value="Genomic_DNA"/>
</dbReference>
<dbReference type="Pfam" id="PF13474">
    <property type="entry name" value="SnoaL_3"/>
    <property type="match status" value="1"/>
</dbReference>
<accession>A0ABM5WYV3</accession>
<protein>
    <recommendedName>
        <fullName evidence="1">SnoaL-like domain-containing protein</fullName>
    </recommendedName>
</protein>
<evidence type="ECO:0000259" key="1">
    <source>
        <dbReference type="Pfam" id="PF13474"/>
    </source>
</evidence>
<dbReference type="Gene3D" id="3.10.450.50">
    <property type="match status" value="1"/>
</dbReference>
<dbReference type="InterPro" id="IPR037401">
    <property type="entry name" value="SnoaL-like"/>
</dbReference>
<evidence type="ECO:0000313" key="3">
    <source>
        <dbReference type="Proteomes" id="UP000065533"/>
    </source>
</evidence>
<proteinExistence type="predicted"/>
<keyword evidence="3" id="KW-1185">Reference proteome</keyword>
<name>A0ABM5WYV3_9BACL</name>
<dbReference type="InterPro" id="IPR032710">
    <property type="entry name" value="NTF2-like_dom_sf"/>
</dbReference>
<sequence length="140" mass="16531">MFTDVQDVLQNYRDAVYEQDVEKFLLSYAPNVHVFDCWEEWEYHGIEQWSTMVTEWFRRLAEEEMKLGVEIHKEVGKENAEMAYVHGSVSFAALDQTGKELRKMSNRFTFVMEKIDDSWRIVHEHSSLPIDMESGKAIFG</sequence>
<dbReference type="SUPFAM" id="SSF54427">
    <property type="entry name" value="NTF2-like"/>
    <property type="match status" value="1"/>
</dbReference>
<evidence type="ECO:0000313" key="2">
    <source>
        <dbReference type="EMBL" id="ALS79514.1"/>
    </source>
</evidence>
<dbReference type="Proteomes" id="UP000065533">
    <property type="component" value="Chromosome"/>
</dbReference>
<dbReference type="RefSeq" id="WP_058386161.1">
    <property type="nucleotide sequence ID" value="NZ_CP013661.2"/>
</dbReference>
<gene>
    <name evidence="2" type="ORF">AUO94_13165</name>
</gene>
<organism evidence="2 3">
    <name type="scientific">Planococcus kocurii</name>
    <dbReference type="NCBI Taxonomy" id="1374"/>
    <lineage>
        <taxon>Bacteria</taxon>
        <taxon>Bacillati</taxon>
        <taxon>Bacillota</taxon>
        <taxon>Bacilli</taxon>
        <taxon>Bacillales</taxon>
        <taxon>Caryophanaceae</taxon>
        <taxon>Planococcus</taxon>
    </lineage>
</organism>
<reference evidence="2" key="1">
    <citation type="submission" date="2016-01" db="EMBL/GenBank/DDBJ databases">
        <title>Complete genome of Planococcus kocurri type strain.</title>
        <authorList>
            <person name="See-Too W.S."/>
        </authorList>
    </citation>
    <scope>NUCLEOTIDE SEQUENCE [LARGE SCALE GENOMIC DNA]</scope>
    <source>
        <strain evidence="2">ATCC 43650</strain>
    </source>
</reference>